<accession>A0AAV4CKK4</accession>
<organism evidence="2 3">
    <name type="scientific">Plakobranchus ocellatus</name>
    <dbReference type="NCBI Taxonomy" id="259542"/>
    <lineage>
        <taxon>Eukaryota</taxon>
        <taxon>Metazoa</taxon>
        <taxon>Spiralia</taxon>
        <taxon>Lophotrochozoa</taxon>
        <taxon>Mollusca</taxon>
        <taxon>Gastropoda</taxon>
        <taxon>Heterobranchia</taxon>
        <taxon>Euthyneura</taxon>
        <taxon>Panpulmonata</taxon>
        <taxon>Sacoglossa</taxon>
        <taxon>Placobranchoidea</taxon>
        <taxon>Plakobranchidae</taxon>
        <taxon>Plakobranchus</taxon>
    </lineage>
</organism>
<evidence type="ECO:0000313" key="2">
    <source>
        <dbReference type="EMBL" id="GFO32101.1"/>
    </source>
</evidence>
<sequence>MTLIFRTHAHYDCIHPQRADEIKEIQDEVDAIRRRLDRFNDDDRRYGTSSNRGNANDDNGDDNRSHNGDRQRERNKDRERDDSRDRDRENDRGKDSNREEDKNTGRDRDITERNGDEHGAGNRSR</sequence>
<dbReference type="EMBL" id="BLXT01006566">
    <property type="protein sequence ID" value="GFO32101.1"/>
    <property type="molecule type" value="Genomic_DNA"/>
</dbReference>
<name>A0AAV4CKK4_9GAST</name>
<reference evidence="2 3" key="1">
    <citation type="journal article" date="2021" name="Elife">
        <title>Chloroplast acquisition without the gene transfer in kleptoplastic sea slugs, Plakobranchus ocellatus.</title>
        <authorList>
            <person name="Maeda T."/>
            <person name="Takahashi S."/>
            <person name="Yoshida T."/>
            <person name="Shimamura S."/>
            <person name="Takaki Y."/>
            <person name="Nagai Y."/>
            <person name="Toyoda A."/>
            <person name="Suzuki Y."/>
            <person name="Arimoto A."/>
            <person name="Ishii H."/>
            <person name="Satoh N."/>
            <person name="Nishiyama T."/>
            <person name="Hasebe M."/>
            <person name="Maruyama T."/>
            <person name="Minagawa J."/>
            <person name="Obokata J."/>
            <person name="Shigenobu S."/>
        </authorList>
    </citation>
    <scope>NUCLEOTIDE SEQUENCE [LARGE SCALE GENOMIC DNA]</scope>
</reference>
<evidence type="ECO:0000256" key="1">
    <source>
        <dbReference type="SAM" id="MobiDB-lite"/>
    </source>
</evidence>
<evidence type="ECO:0000313" key="3">
    <source>
        <dbReference type="Proteomes" id="UP000735302"/>
    </source>
</evidence>
<comment type="caution">
    <text evidence="2">The sequence shown here is derived from an EMBL/GenBank/DDBJ whole genome shotgun (WGS) entry which is preliminary data.</text>
</comment>
<feature type="compositionally biased region" description="Basic and acidic residues" evidence="1">
    <location>
        <begin position="34"/>
        <end position="46"/>
    </location>
</feature>
<keyword evidence="3" id="KW-1185">Reference proteome</keyword>
<feature type="compositionally biased region" description="Basic and acidic residues" evidence="1">
    <location>
        <begin position="61"/>
        <end position="125"/>
    </location>
</feature>
<protein>
    <submittedName>
        <fullName evidence="2">Uncharacterized protein</fullName>
    </submittedName>
</protein>
<dbReference type="Proteomes" id="UP000735302">
    <property type="component" value="Unassembled WGS sequence"/>
</dbReference>
<gene>
    <name evidence="2" type="ORF">PoB_005860600</name>
</gene>
<feature type="region of interest" description="Disordered" evidence="1">
    <location>
        <begin position="34"/>
        <end position="125"/>
    </location>
</feature>
<proteinExistence type="predicted"/>
<dbReference type="AlphaFoldDB" id="A0AAV4CKK4"/>